<feature type="transmembrane region" description="Helical" evidence="1">
    <location>
        <begin position="36"/>
        <end position="53"/>
    </location>
</feature>
<reference evidence="2 3" key="1">
    <citation type="submission" date="2019-02" db="EMBL/GenBank/DDBJ databases">
        <title>The draft genome of Acinetobacter halotolerans strain JCM 31009.</title>
        <authorList>
            <person name="Qin J."/>
            <person name="Feng Y."/>
            <person name="Nemec A."/>
            <person name="Zong Z."/>
        </authorList>
    </citation>
    <scope>NUCLEOTIDE SEQUENCE [LARGE SCALE GENOMIC DNA]</scope>
    <source>
        <strain evidence="2 3">JCM 31009</strain>
    </source>
</reference>
<comment type="caution">
    <text evidence="2">The sequence shown here is derived from an EMBL/GenBank/DDBJ whole genome shotgun (WGS) entry which is preliminary data.</text>
</comment>
<evidence type="ECO:0000313" key="3">
    <source>
        <dbReference type="Proteomes" id="UP000292110"/>
    </source>
</evidence>
<dbReference type="AlphaFoldDB" id="A0A4Q6XAU3"/>
<keyword evidence="1" id="KW-1133">Transmembrane helix</keyword>
<evidence type="ECO:0000313" key="2">
    <source>
        <dbReference type="EMBL" id="RZF54622.1"/>
    </source>
</evidence>
<keyword evidence="3" id="KW-1185">Reference proteome</keyword>
<dbReference type="EMBL" id="SGIM01000003">
    <property type="protein sequence ID" value="RZF54622.1"/>
    <property type="molecule type" value="Genomic_DNA"/>
</dbReference>
<keyword evidence="1" id="KW-0812">Transmembrane</keyword>
<feature type="transmembrane region" description="Helical" evidence="1">
    <location>
        <begin position="59"/>
        <end position="81"/>
    </location>
</feature>
<evidence type="ECO:0000256" key="1">
    <source>
        <dbReference type="SAM" id="Phobius"/>
    </source>
</evidence>
<dbReference type="RefSeq" id="WP_130161493.1">
    <property type="nucleotide sequence ID" value="NZ_SGIM01000003.1"/>
</dbReference>
<name>A0A4Q6XAU3_9GAMM</name>
<protein>
    <submittedName>
        <fullName evidence="2">Uncharacterized protein</fullName>
    </submittedName>
</protein>
<gene>
    <name evidence="2" type="ORF">EXE30_05200</name>
</gene>
<organism evidence="2 3">
    <name type="scientific">Acinetobacter halotolerans</name>
    <dbReference type="NCBI Taxonomy" id="1752076"/>
    <lineage>
        <taxon>Bacteria</taxon>
        <taxon>Pseudomonadati</taxon>
        <taxon>Pseudomonadota</taxon>
        <taxon>Gammaproteobacteria</taxon>
        <taxon>Moraxellales</taxon>
        <taxon>Moraxellaceae</taxon>
        <taxon>Acinetobacter</taxon>
    </lineage>
</organism>
<accession>A0A4Q6XAU3</accession>
<sequence>MTENKGTLSNKSGPILKKLIDMDPEDINLKYIFDHIRNYGIASTMMIAGLYLWKHPESAFGIILIFSEFWSLSLILLGLFLNILNLTQIIWVLGKVKMPLGIYIFLMFLIFYIVLSFLASYAKYFMSIS</sequence>
<keyword evidence="1" id="KW-0472">Membrane</keyword>
<proteinExistence type="predicted"/>
<feature type="transmembrane region" description="Helical" evidence="1">
    <location>
        <begin position="102"/>
        <end position="122"/>
    </location>
</feature>
<dbReference type="Proteomes" id="UP000292110">
    <property type="component" value="Unassembled WGS sequence"/>
</dbReference>